<dbReference type="SUPFAM" id="SSF160631">
    <property type="entry name" value="SMI1/KNR4-like"/>
    <property type="match status" value="1"/>
</dbReference>
<dbReference type="Proteomes" id="UP000184204">
    <property type="component" value="Unassembled WGS sequence"/>
</dbReference>
<feature type="domain" description="Knr4/Smi1-like" evidence="1">
    <location>
        <begin position="37"/>
        <end position="177"/>
    </location>
</feature>
<evidence type="ECO:0000313" key="2">
    <source>
        <dbReference type="EMBL" id="AMJ41579.1"/>
    </source>
</evidence>
<dbReference type="Proteomes" id="UP000068026">
    <property type="component" value="Chromosome"/>
</dbReference>
<accession>A0A0X8VAR2</accession>
<dbReference type="OrthoDB" id="2223083at2"/>
<reference evidence="3" key="3">
    <citation type="submission" date="2016-11" db="EMBL/GenBank/DDBJ databases">
        <authorList>
            <person name="Varghese N."/>
            <person name="Submissions S."/>
        </authorList>
    </citation>
    <scope>NUCLEOTIDE SEQUENCE</scope>
    <source>
        <strain evidence="3">DSM 1682</strain>
    </source>
</reference>
<dbReference type="EMBL" id="CP014223">
    <property type="protein sequence ID" value="AMJ41579.1"/>
    <property type="molecule type" value="Genomic_DNA"/>
</dbReference>
<reference evidence="4" key="2">
    <citation type="submission" date="2016-01" db="EMBL/GenBank/DDBJ databases">
        <authorList>
            <person name="Poehlein A."/>
            <person name="Schlien K."/>
            <person name="Gottschalk G."/>
            <person name="Buckel W."/>
            <person name="Daniel R."/>
        </authorList>
    </citation>
    <scope>NUCLEOTIDE SEQUENCE [LARGE SCALE GENOMIC DNA]</scope>
    <source>
        <strain evidence="4">X2</strain>
    </source>
</reference>
<dbReference type="RefSeq" id="WP_066051035.1">
    <property type="nucleotide sequence ID" value="NZ_CP014223.1"/>
</dbReference>
<keyword evidence="4" id="KW-1185">Reference proteome</keyword>
<evidence type="ECO:0000313" key="5">
    <source>
        <dbReference type="Proteomes" id="UP000184204"/>
    </source>
</evidence>
<dbReference type="SMART" id="SM00860">
    <property type="entry name" value="SMI1_KNR4"/>
    <property type="match status" value="1"/>
</dbReference>
<dbReference type="InterPro" id="IPR037883">
    <property type="entry name" value="Knr4/Smi1-like_sf"/>
</dbReference>
<evidence type="ECO:0000259" key="1">
    <source>
        <dbReference type="SMART" id="SM00860"/>
    </source>
</evidence>
<dbReference type="InterPro" id="IPR018958">
    <property type="entry name" value="Knr4/Smi1-like_dom"/>
</dbReference>
<reference evidence="2 4" key="1">
    <citation type="journal article" date="2016" name="Genome Announc.">
        <title>Complete Genome Sequence of the Amino Acid-Fermenting Clostridium propionicum X2 (DSM 1682).</title>
        <authorList>
            <person name="Poehlein A."/>
            <person name="Schlien K."/>
            <person name="Chowdhury N.P."/>
            <person name="Gottschalk G."/>
            <person name="Buckel W."/>
            <person name="Daniel R."/>
        </authorList>
    </citation>
    <scope>NUCLEOTIDE SEQUENCE [LARGE SCALE GENOMIC DNA]</scope>
    <source>
        <strain evidence="2 4">X2</strain>
    </source>
</reference>
<protein>
    <submittedName>
        <fullName evidence="3">SMI1-KNR4 cell-wall</fullName>
    </submittedName>
</protein>
<dbReference type="Pfam" id="PF14567">
    <property type="entry name" value="SUKH_5"/>
    <property type="match status" value="1"/>
</dbReference>
<sequence>MGLKMSIEYVHEIINKIKNKKLYLEGGMEENETPTSIATEEMIKEAEDYCKIKLPESFRTFLKEFSNGNIYMYGVEPMVGVGLEHIMCSLMNCGNSLGLLSIKDFDKECYIVPQDKLVKINQLVPFTFGNADQLSLDHWVFICDREYPNNEYPVGYITQSSHNIVYALESFEKWLEIFWEGNKDIDGEYQAVISILFPDYRSLIDLLDARTKEELISIYPQIIEKNKDNLIKYGVYQK</sequence>
<dbReference type="EMBL" id="FQUA01000009">
    <property type="protein sequence ID" value="SHE86470.1"/>
    <property type="molecule type" value="Genomic_DNA"/>
</dbReference>
<name>A0A0X8VAR2_ANAPI</name>
<evidence type="ECO:0000313" key="4">
    <source>
        <dbReference type="Proteomes" id="UP000068026"/>
    </source>
</evidence>
<dbReference type="Gene3D" id="3.40.1580.10">
    <property type="entry name" value="SMI1/KNR4-like"/>
    <property type="match status" value="1"/>
</dbReference>
<dbReference type="AlphaFoldDB" id="A0A0X8VAR2"/>
<evidence type="ECO:0000313" key="3">
    <source>
        <dbReference type="EMBL" id="SHE86470.1"/>
    </source>
</evidence>
<proteinExistence type="predicted"/>
<reference evidence="5" key="4">
    <citation type="submission" date="2016-11" db="EMBL/GenBank/DDBJ databases">
        <authorList>
            <person name="Jaros S."/>
            <person name="Januszkiewicz K."/>
            <person name="Wedrychowicz H."/>
        </authorList>
    </citation>
    <scope>NUCLEOTIDE SEQUENCE [LARGE SCALE GENOMIC DNA]</scope>
    <source>
        <strain evidence="5">DSM 1682</strain>
    </source>
</reference>
<dbReference type="KEGG" id="cpro:CPRO_19970"/>
<organism evidence="3 5">
    <name type="scientific">Anaerotignum propionicum DSM 1682</name>
    <dbReference type="NCBI Taxonomy" id="991789"/>
    <lineage>
        <taxon>Bacteria</taxon>
        <taxon>Bacillati</taxon>
        <taxon>Bacillota</taxon>
        <taxon>Clostridia</taxon>
        <taxon>Lachnospirales</taxon>
        <taxon>Anaerotignaceae</taxon>
        <taxon>Anaerotignum</taxon>
    </lineage>
</organism>
<gene>
    <name evidence="2" type="ORF">CPRO_19970</name>
    <name evidence="3" type="ORF">SAMN02745151_02018</name>
</gene>